<dbReference type="EMBL" id="JBIPKE010000011">
    <property type="protein sequence ID" value="MFH6982234.1"/>
    <property type="molecule type" value="Genomic_DNA"/>
</dbReference>
<evidence type="ECO:0000313" key="1">
    <source>
        <dbReference type="EMBL" id="MFH6982234.1"/>
    </source>
</evidence>
<accession>A0ABW7N6D8</accession>
<proteinExistence type="predicted"/>
<evidence type="ECO:0000313" key="2">
    <source>
        <dbReference type="Proteomes" id="UP001610063"/>
    </source>
</evidence>
<sequence length="52" mass="6086">MSDFLQLHVNYRMADQSKDTLAKKEVVVWGVCNHMIRRLLSNLFEMVGDKMS</sequence>
<reference evidence="1 2" key="1">
    <citation type="journal article" date="2013" name="Int. J. Syst. Evol. Microbiol.">
        <title>Marinoscillum luteum sp. nov., isolated from marine sediment.</title>
        <authorList>
            <person name="Cha I.T."/>
            <person name="Park S.J."/>
            <person name="Kim S.J."/>
            <person name="Kim J.G."/>
            <person name="Jung M.Y."/>
            <person name="Shin K.S."/>
            <person name="Kwon K.K."/>
            <person name="Yang S.H."/>
            <person name="Seo Y.S."/>
            <person name="Rhee S.K."/>
        </authorList>
    </citation>
    <scope>NUCLEOTIDE SEQUENCE [LARGE SCALE GENOMIC DNA]</scope>
    <source>
        <strain evidence="1 2">KCTC 23939</strain>
    </source>
</reference>
<comment type="caution">
    <text evidence="1">The sequence shown here is derived from an EMBL/GenBank/DDBJ whole genome shotgun (WGS) entry which is preliminary data.</text>
</comment>
<keyword evidence="2" id="KW-1185">Reference proteome</keyword>
<dbReference type="RefSeq" id="WP_395415991.1">
    <property type="nucleotide sequence ID" value="NZ_JBIPKE010000011.1"/>
</dbReference>
<name>A0ABW7N6D8_9BACT</name>
<organism evidence="1 2">
    <name type="scientific">Marinoscillum luteum</name>
    <dbReference type="NCBI Taxonomy" id="861051"/>
    <lineage>
        <taxon>Bacteria</taxon>
        <taxon>Pseudomonadati</taxon>
        <taxon>Bacteroidota</taxon>
        <taxon>Cytophagia</taxon>
        <taxon>Cytophagales</taxon>
        <taxon>Reichenbachiellaceae</taxon>
        <taxon>Marinoscillum</taxon>
    </lineage>
</organism>
<gene>
    <name evidence="1" type="ORF">ACHKAR_02235</name>
</gene>
<dbReference type="Proteomes" id="UP001610063">
    <property type="component" value="Unassembled WGS sequence"/>
</dbReference>
<protein>
    <submittedName>
        <fullName evidence="1">Uncharacterized protein</fullName>
    </submittedName>
</protein>